<protein>
    <recommendedName>
        <fullName evidence="1">IRF tryptophan pentad repeat domain-containing protein</fullName>
    </recommendedName>
</protein>
<dbReference type="GeneID" id="20195992"/>
<reference evidence="4" key="1">
    <citation type="submission" date="2012-12" db="EMBL/GenBank/DDBJ databases">
        <authorList>
            <person name="Hellsten U."/>
            <person name="Grimwood J."/>
            <person name="Chapman J.A."/>
            <person name="Shapiro H."/>
            <person name="Aerts A."/>
            <person name="Otillar R.P."/>
            <person name="Terry A.Y."/>
            <person name="Boore J.L."/>
            <person name="Simakov O."/>
            <person name="Marletaz F."/>
            <person name="Cho S.-J."/>
            <person name="Edsinger-Gonzales E."/>
            <person name="Havlak P."/>
            <person name="Kuo D.-H."/>
            <person name="Larsson T."/>
            <person name="Lv J."/>
            <person name="Arendt D."/>
            <person name="Savage R."/>
            <person name="Osoegawa K."/>
            <person name="de Jong P."/>
            <person name="Lindberg D.R."/>
            <person name="Seaver E.C."/>
            <person name="Weisblat D.A."/>
            <person name="Putnam N.H."/>
            <person name="Grigoriev I.V."/>
            <person name="Rokhsar D.S."/>
        </authorList>
    </citation>
    <scope>NUCLEOTIDE SEQUENCE</scope>
</reference>
<dbReference type="SMART" id="SM00348">
    <property type="entry name" value="IRF"/>
    <property type="match status" value="1"/>
</dbReference>
<dbReference type="PRINTS" id="PR00267">
    <property type="entry name" value="INTFRNREGFCT"/>
</dbReference>
<organism evidence="3 4">
    <name type="scientific">Helobdella robusta</name>
    <name type="common">Californian leech</name>
    <dbReference type="NCBI Taxonomy" id="6412"/>
    <lineage>
        <taxon>Eukaryota</taxon>
        <taxon>Metazoa</taxon>
        <taxon>Spiralia</taxon>
        <taxon>Lophotrochozoa</taxon>
        <taxon>Annelida</taxon>
        <taxon>Clitellata</taxon>
        <taxon>Hirudinea</taxon>
        <taxon>Rhynchobdellida</taxon>
        <taxon>Glossiphoniidae</taxon>
        <taxon>Helobdella</taxon>
    </lineage>
</organism>
<dbReference type="InterPro" id="IPR001346">
    <property type="entry name" value="Interferon_reg_fact_DNA-bd_dom"/>
</dbReference>
<dbReference type="Gene3D" id="1.10.10.10">
    <property type="entry name" value="Winged helix-like DNA-binding domain superfamily/Winged helix DNA-binding domain"/>
    <property type="match status" value="1"/>
</dbReference>
<dbReference type="KEGG" id="hro:HELRODRAFT_127347"/>
<feature type="domain" description="IRF tryptophan pentad repeat" evidence="1">
    <location>
        <begin position="1"/>
        <end position="101"/>
    </location>
</feature>
<dbReference type="AlphaFoldDB" id="T1EHE2"/>
<keyword evidence="4" id="KW-1185">Reference proteome</keyword>
<reference evidence="3" key="3">
    <citation type="submission" date="2015-06" db="UniProtKB">
        <authorList>
            <consortium name="EnsemblMetazoa"/>
        </authorList>
    </citation>
    <scope>IDENTIFICATION</scope>
</reference>
<proteinExistence type="predicted"/>
<dbReference type="Pfam" id="PF00605">
    <property type="entry name" value="IRF"/>
    <property type="match status" value="1"/>
</dbReference>
<dbReference type="CTD" id="20195992"/>
<dbReference type="InterPro" id="IPR036388">
    <property type="entry name" value="WH-like_DNA-bd_sf"/>
</dbReference>
<accession>T1EHE2</accession>
<dbReference type="eggNOG" id="ENOG502QSKM">
    <property type="taxonomic scope" value="Eukaryota"/>
</dbReference>
<dbReference type="STRING" id="6412.T1EHE2"/>
<dbReference type="SUPFAM" id="SSF46785">
    <property type="entry name" value="Winged helix' DNA-binding domain"/>
    <property type="match status" value="1"/>
</dbReference>
<evidence type="ECO:0000313" key="3">
    <source>
        <dbReference type="EnsemblMetazoa" id="HelroP127347"/>
    </source>
</evidence>
<dbReference type="InterPro" id="IPR036390">
    <property type="entry name" value="WH_DNA-bd_sf"/>
</dbReference>
<reference evidence="2 4" key="2">
    <citation type="journal article" date="2013" name="Nature">
        <title>Insights into bilaterian evolution from three spiralian genomes.</title>
        <authorList>
            <person name="Simakov O."/>
            <person name="Marletaz F."/>
            <person name="Cho S.J."/>
            <person name="Edsinger-Gonzales E."/>
            <person name="Havlak P."/>
            <person name="Hellsten U."/>
            <person name="Kuo D.H."/>
            <person name="Larsson T."/>
            <person name="Lv J."/>
            <person name="Arendt D."/>
            <person name="Savage R."/>
            <person name="Osoegawa K."/>
            <person name="de Jong P."/>
            <person name="Grimwood J."/>
            <person name="Chapman J.A."/>
            <person name="Shapiro H."/>
            <person name="Aerts A."/>
            <person name="Otillar R.P."/>
            <person name="Terry A.Y."/>
            <person name="Boore J.L."/>
            <person name="Grigoriev I.V."/>
            <person name="Lindberg D.R."/>
            <person name="Seaver E.C."/>
            <person name="Weisblat D.A."/>
            <person name="Putnam N.H."/>
            <person name="Rokhsar D.S."/>
        </authorList>
    </citation>
    <scope>NUCLEOTIDE SEQUENCE</scope>
</reference>
<name>T1EHE2_HELRO</name>
<dbReference type="Proteomes" id="UP000015101">
    <property type="component" value="Unassembled WGS sequence"/>
</dbReference>
<dbReference type="HOGENOM" id="CLU_056386_3_1_1"/>
<evidence type="ECO:0000259" key="1">
    <source>
        <dbReference type="PROSITE" id="PS51507"/>
    </source>
</evidence>
<dbReference type="PANTHER" id="PTHR11949:SF53">
    <property type="entry name" value="IRF TRYPTOPHAN PENTAD REPEAT DOMAIN-CONTAINING PROTEIN"/>
    <property type="match status" value="1"/>
</dbReference>
<dbReference type="GO" id="GO:0000976">
    <property type="term" value="F:transcription cis-regulatory region binding"/>
    <property type="evidence" value="ECO:0007669"/>
    <property type="project" value="InterPro"/>
</dbReference>
<gene>
    <name evidence="3" type="primary">20195992</name>
    <name evidence="2" type="ORF">HELRODRAFT_127347</name>
</gene>
<dbReference type="InParanoid" id="T1EHE2"/>
<dbReference type="PROSITE" id="PS51507">
    <property type="entry name" value="IRF_2"/>
    <property type="match status" value="1"/>
</dbReference>
<dbReference type="EMBL" id="KB097739">
    <property type="protein sequence ID" value="ESN90892.1"/>
    <property type="molecule type" value="Genomic_DNA"/>
</dbReference>
<evidence type="ECO:0000313" key="4">
    <source>
        <dbReference type="Proteomes" id="UP000015101"/>
    </source>
</evidence>
<dbReference type="EnsemblMetazoa" id="HelroT127347">
    <property type="protein sequence ID" value="HelroP127347"/>
    <property type="gene ID" value="HelroG127347"/>
</dbReference>
<evidence type="ECO:0000313" key="2">
    <source>
        <dbReference type="EMBL" id="ESN90892.1"/>
    </source>
</evidence>
<dbReference type="EMBL" id="AMQM01008218">
    <property type="status" value="NOT_ANNOTATED_CDS"/>
    <property type="molecule type" value="Genomic_DNA"/>
</dbReference>
<dbReference type="OrthoDB" id="6538197at2759"/>
<dbReference type="RefSeq" id="XP_009030984.1">
    <property type="nucleotide sequence ID" value="XM_009032736.1"/>
</dbReference>
<dbReference type="OMA" id="DNERTQF"/>
<dbReference type="PANTHER" id="PTHR11949">
    <property type="entry name" value="INTERFERON REGULATORY FACTOR"/>
    <property type="match status" value="1"/>
</dbReference>
<sequence length="101" mass="12091">RQILRPWLEGILNSGGVPGVNWLDNERTQFVIPWPRGSKSCPDQNEKEIFKKWAEHTGRYRVGIDKEDYVRWKTRLRCALNKSKDFEEIIDEEKKHPNHKF</sequence>